<accession>A0AAD3SQ68</accession>
<evidence type="ECO:0000256" key="2">
    <source>
        <dbReference type="ARBA" id="ARBA00024341"/>
    </source>
</evidence>
<dbReference type="PANTHER" id="PTHR32295:SF126">
    <property type="entry name" value="PROTEIN IQ-DOMAIN 8"/>
    <property type="match status" value="1"/>
</dbReference>
<evidence type="ECO:0000313" key="4">
    <source>
        <dbReference type="EMBL" id="GMH16023.1"/>
    </source>
</evidence>
<organism evidence="4 5">
    <name type="scientific">Nepenthes gracilis</name>
    <name type="common">Slender pitcher plant</name>
    <dbReference type="NCBI Taxonomy" id="150966"/>
    <lineage>
        <taxon>Eukaryota</taxon>
        <taxon>Viridiplantae</taxon>
        <taxon>Streptophyta</taxon>
        <taxon>Embryophyta</taxon>
        <taxon>Tracheophyta</taxon>
        <taxon>Spermatophyta</taxon>
        <taxon>Magnoliopsida</taxon>
        <taxon>eudicotyledons</taxon>
        <taxon>Gunneridae</taxon>
        <taxon>Pentapetalae</taxon>
        <taxon>Caryophyllales</taxon>
        <taxon>Nepenthaceae</taxon>
        <taxon>Nepenthes</taxon>
    </lineage>
</organism>
<evidence type="ECO:0000256" key="3">
    <source>
        <dbReference type="SAM" id="MobiDB-lite"/>
    </source>
</evidence>
<dbReference type="Pfam" id="PF00612">
    <property type="entry name" value="IQ"/>
    <property type="match status" value="2"/>
</dbReference>
<keyword evidence="1" id="KW-0112">Calmodulin-binding</keyword>
<feature type="region of interest" description="Disordered" evidence="3">
    <location>
        <begin position="1"/>
        <end position="46"/>
    </location>
</feature>
<dbReference type="AlphaFoldDB" id="A0AAD3SQ68"/>
<dbReference type="PROSITE" id="PS50096">
    <property type="entry name" value="IQ"/>
    <property type="match status" value="2"/>
</dbReference>
<protein>
    <submittedName>
        <fullName evidence="4">Uncharacterized protein</fullName>
    </submittedName>
</protein>
<evidence type="ECO:0000313" key="5">
    <source>
        <dbReference type="Proteomes" id="UP001279734"/>
    </source>
</evidence>
<dbReference type="PANTHER" id="PTHR32295">
    <property type="entry name" value="IQ-DOMAIN 5-RELATED"/>
    <property type="match status" value="1"/>
</dbReference>
<dbReference type="InterPro" id="IPR000048">
    <property type="entry name" value="IQ_motif_EF-hand-BS"/>
</dbReference>
<comment type="similarity">
    <text evidence="2">Belongs to the IQD family.</text>
</comment>
<proteinExistence type="inferred from homology"/>
<sequence>MGASGNWLKSLITVKKPNQSEHEKPGGKNRRKWKPWRSSSFFESSSSVKGRQMAAASEASDVSSTADDGFIAAMATVIRAPPKDFLIVKQEWASIRIQTAFRGFLARQALRALKAIVRLQALVRGRLVRKQAAVTLRCMQALVRAQAHARERRLRLSSGEQAEGKSYDKYHNLVEPIKQAKEGWCDGRRSVEKLRTKLQMRQGIVEGEREIPILFHSRVD</sequence>
<dbReference type="SMART" id="SM00015">
    <property type="entry name" value="IQ"/>
    <property type="match status" value="2"/>
</dbReference>
<dbReference type="EMBL" id="BSYO01000016">
    <property type="protein sequence ID" value="GMH16023.1"/>
    <property type="molecule type" value="Genomic_DNA"/>
</dbReference>
<reference evidence="4" key="1">
    <citation type="submission" date="2023-05" db="EMBL/GenBank/DDBJ databases">
        <title>Nepenthes gracilis genome sequencing.</title>
        <authorList>
            <person name="Fukushima K."/>
        </authorList>
    </citation>
    <scope>NUCLEOTIDE SEQUENCE</scope>
    <source>
        <strain evidence="4">SING2019-196</strain>
    </source>
</reference>
<evidence type="ECO:0000256" key="1">
    <source>
        <dbReference type="ARBA" id="ARBA00022860"/>
    </source>
</evidence>
<keyword evidence="5" id="KW-1185">Reference proteome</keyword>
<dbReference type="Proteomes" id="UP001279734">
    <property type="component" value="Unassembled WGS sequence"/>
</dbReference>
<gene>
    <name evidence="4" type="ORF">Nepgr_017864</name>
</gene>
<dbReference type="Gene3D" id="1.20.5.190">
    <property type="match status" value="1"/>
</dbReference>
<comment type="caution">
    <text evidence="4">The sequence shown here is derived from an EMBL/GenBank/DDBJ whole genome shotgun (WGS) entry which is preliminary data.</text>
</comment>
<name>A0AAD3SQ68_NEPGR</name>
<dbReference type="GO" id="GO:0005516">
    <property type="term" value="F:calmodulin binding"/>
    <property type="evidence" value="ECO:0007669"/>
    <property type="project" value="UniProtKB-KW"/>
</dbReference>